<feature type="domain" description="RNA polymerase sigma factor 70 region 4 type 2" evidence="6">
    <location>
        <begin position="125"/>
        <end position="176"/>
    </location>
</feature>
<keyword evidence="2" id="KW-0805">Transcription regulation</keyword>
<protein>
    <submittedName>
        <fullName evidence="8">RNA polymerase sigma-70 factor (ECF subfamily)</fullName>
    </submittedName>
</protein>
<evidence type="ECO:0000256" key="2">
    <source>
        <dbReference type="ARBA" id="ARBA00023015"/>
    </source>
</evidence>
<dbReference type="InterPro" id="IPR013324">
    <property type="entry name" value="RNA_pol_sigma_r3/r4-like"/>
</dbReference>
<evidence type="ECO:0000313" key="9">
    <source>
        <dbReference type="Proteomes" id="UP001239267"/>
    </source>
</evidence>
<evidence type="ECO:0000313" key="8">
    <source>
        <dbReference type="EMBL" id="MDQ0145934.1"/>
    </source>
</evidence>
<dbReference type="GO" id="GO:0016987">
    <property type="term" value="F:sigma factor activity"/>
    <property type="evidence" value="ECO:0007669"/>
    <property type="project" value="UniProtKB-KW"/>
</dbReference>
<name>A0AAJ1WD98_9MICC</name>
<dbReference type="Gene3D" id="1.10.1740.10">
    <property type="match status" value="1"/>
</dbReference>
<proteinExistence type="inferred from homology"/>
<dbReference type="InterPro" id="IPR013249">
    <property type="entry name" value="RNA_pol_sigma70_r4_t2"/>
</dbReference>
<gene>
    <name evidence="8" type="ORF">J2T23_001827</name>
</gene>
<dbReference type="SUPFAM" id="SSF88946">
    <property type="entry name" value="Sigma2 domain of RNA polymerase sigma factors"/>
    <property type="match status" value="1"/>
</dbReference>
<dbReference type="GO" id="GO:0006352">
    <property type="term" value="P:DNA-templated transcription initiation"/>
    <property type="evidence" value="ECO:0007669"/>
    <property type="project" value="InterPro"/>
</dbReference>
<evidence type="ECO:0000259" key="7">
    <source>
        <dbReference type="Pfam" id="PF20239"/>
    </source>
</evidence>
<dbReference type="InterPro" id="IPR007627">
    <property type="entry name" value="RNA_pol_sigma70_r2"/>
</dbReference>
<dbReference type="Pfam" id="PF08281">
    <property type="entry name" value="Sigma70_r4_2"/>
    <property type="match status" value="1"/>
</dbReference>
<comment type="similarity">
    <text evidence="1">Belongs to the sigma-70 factor family. ECF subfamily.</text>
</comment>
<evidence type="ECO:0000256" key="1">
    <source>
        <dbReference type="ARBA" id="ARBA00010641"/>
    </source>
</evidence>
<dbReference type="InterPro" id="IPR013325">
    <property type="entry name" value="RNA_pol_sigma_r2"/>
</dbReference>
<feature type="domain" description="DUF6596" evidence="7">
    <location>
        <begin position="194"/>
        <end position="294"/>
    </location>
</feature>
<dbReference type="PANTHER" id="PTHR47756">
    <property type="entry name" value="BLL6612 PROTEIN-RELATED"/>
    <property type="match status" value="1"/>
</dbReference>
<reference evidence="8 9" key="1">
    <citation type="submission" date="2023-07" db="EMBL/GenBank/DDBJ databases">
        <title>Sorghum-associated microbial communities from plants grown in Nebraska, USA.</title>
        <authorList>
            <person name="Schachtman D."/>
        </authorList>
    </citation>
    <scope>NUCLEOTIDE SEQUENCE [LARGE SCALE GENOMIC DNA]</scope>
    <source>
        <strain evidence="8 9">DS1001</strain>
    </source>
</reference>
<sequence>MAGAGGQLMPQAASAEVAAAVAAAHRREWAFVLAATVRVAGDIDTAEEAVQDAYASALSSWGGSGIPRNPGAWLTVAARHRALDMRRRAATVQRSLPKLLEPEEYDGGLPDFDAAGIPDDRLRLIFTCCHPALALEARVALTLRLLCGLSTAEVARAFLVPESTMAARITRAKKKIAAAHIPYRVPPASELHERVDGVLAVVYLVYTTGHTAPSGPELMRRDLAERGLELARMLRVLLPADPDVAGLLALVLLTEARRDARLDKHHDVVLLEHQDRSAWDRQSINEGVALLGEALAARPPGRFALMAAIAAVHDESGSWSDTDWQEILGLYDLLMERWPSPVVRLNRAIALGFAAGYAQGLAELDALGAEPQLARYPYLAAARGDFLVRLGRAEEARVAFEEALILTDNDAERRFLRGRLDEPAG</sequence>
<dbReference type="Pfam" id="PF20239">
    <property type="entry name" value="DUF6596"/>
    <property type="match status" value="1"/>
</dbReference>
<dbReference type="Pfam" id="PF04542">
    <property type="entry name" value="Sigma70_r2"/>
    <property type="match status" value="1"/>
</dbReference>
<dbReference type="Proteomes" id="UP001239267">
    <property type="component" value="Unassembled WGS sequence"/>
</dbReference>
<organism evidence="8 9">
    <name type="scientific">Pseudarthrobacter niigatensis</name>
    <dbReference type="NCBI Taxonomy" id="369935"/>
    <lineage>
        <taxon>Bacteria</taxon>
        <taxon>Bacillati</taxon>
        <taxon>Actinomycetota</taxon>
        <taxon>Actinomycetes</taxon>
        <taxon>Micrococcales</taxon>
        <taxon>Micrococcaceae</taxon>
        <taxon>Pseudarthrobacter</taxon>
    </lineage>
</organism>
<feature type="domain" description="RNA polymerase sigma-70 region 2" evidence="5">
    <location>
        <begin position="32"/>
        <end position="90"/>
    </location>
</feature>
<dbReference type="InterPro" id="IPR036388">
    <property type="entry name" value="WH-like_DNA-bd_sf"/>
</dbReference>
<dbReference type="SUPFAM" id="SSF88659">
    <property type="entry name" value="Sigma3 and sigma4 domains of RNA polymerase sigma factors"/>
    <property type="match status" value="1"/>
</dbReference>
<accession>A0AAJ1WD98</accession>
<dbReference type="GO" id="GO:0003677">
    <property type="term" value="F:DNA binding"/>
    <property type="evidence" value="ECO:0007669"/>
    <property type="project" value="InterPro"/>
</dbReference>
<dbReference type="EMBL" id="JAUSTB010000005">
    <property type="protein sequence ID" value="MDQ0145934.1"/>
    <property type="molecule type" value="Genomic_DNA"/>
</dbReference>
<dbReference type="InterPro" id="IPR046531">
    <property type="entry name" value="DUF6596"/>
</dbReference>
<keyword evidence="3" id="KW-0731">Sigma factor</keyword>
<dbReference type="AlphaFoldDB" id="A0AAJ1WD98"/>
<evidence type="ECO:0000259" key="5">
    <source>
        <dbReference type="Pfam" id="PF04542"/>
    </source>
</evidence>
<comment type="caution">
    <text evidence="8">The sequence shown here is derived from an EMBL/GenBank/DDBJ whole genome shotgun (WGS) entry which is preliminary data.</text>
</comment>
<dbReference type="Gene3D" id="1.10.10.10">
    <property type="entry name" value="Winged helix-like DNA-binding domain superfamily/Winged helix DNA-binding domain"/>
    <property type="match status" value="1"/>
</dbReference>
<evidence type="ECO:0000256" key="3">
    <source>
        <dbReference type="ARBA" id="ARBA00023082"/>
    </source>
</evidence>
<dbReference type="PANTHER" id="PTHR47756:SF2">
    <property type="entry name" value="BLL6612 PROTEIN"/>
    <property type="match status" value="1"/>
</dbReference>
<dbReference type="RefSeq" id="WP_307359166.1">
    <property type="nucleotide sequence ID" value="NZ_JAUSTB010000005.1"/>
</dbReference>
<evidence type="ECO:0000256" key="4">
    <source>
        <dbReference type="ARBA" id="ARBA00023163"/>
    </source>
</evidence>
<evidence type="ECO:0000259" key="6">
    <source>
        <dbReference type="Pfam" id="PF08281"/>
    </source>
</evidence>
<keyword evidence="4" id="KW-0804">Transcription</keyword>
<keyword evidence="9" id="KW-1185">Reference proteome</keyword>